<sequence length="806" mass="91913">MTKSKDELLAEYSDSDIRDKILRLTALSEILTHCVVPYNYKVPGYLHEAVELTGYGEEKLQQFLRKRIPYAEGRLICLLEFAWIEPIIDPAKMDLHKLQEAISRQIRERDILLPFRFGRMLYDRAFETLTLSDEADSIGLPETLSLLDGTPQGVFQEGNYVTGPYGILSSKQSRYYSPSRTVPLHHCSNPSCSAIHGVTLATNREASINKHRGEAAKVLRKESEVPSAWGSFVNQLFTDVMKPARDNAADGLIPLLGDALTEAEIRLLVIWLLDNSRGELRSTFTQLGMSGRAEQMATGLDRARMMQLCFTLDDEILIQGLDILVRTQAINVPLGEIRRARVNGGSRFGTLRLTAEIGPKGARIMSSRMNLAPLRLRRLIEHMYRMDSVDDRDELDWQLRSENGETLEARLDSYLTRHSPEEVARSLILARKSNAITACTVLGLPDNSPADPELISVILWKLGFPASHPHDPNASFWRLHGEMEEMVRAGTTGPTLPSEEEFRGVAANYFVEIENMLDDSLAFTIWALTNDHFTDVKPFVYSPVDRRVASYNWLQQAVRRSRDSSLEYGEKNTLYALCRGFERLAKELKHISSERHLWERPRDDEPEWASQQELVKFPFRHLIPYLDLTDASRELIVNQLQEISRVLVSNNISDARNSWMHGGRSTAEFDEVRTSLTAIGRAVQMIEDCGFIRMNFTVTSRQIDSYDRSITRFTRARGFSFEFNRPSRYDWLGLPTLKTPIHVMPAACFSAPAHFLRFRSETRSPFSEMWMDYPRRHARSQRASRAMEDTTDAWSHLGSGSTEPEQ</sequence>
<dbReference type="Proteomes" id="UP001365781">
    <property type="component" value="Unassembled WGS sequence"/>
</dbReference>
<accession>A0ABU8GHB5</accession>
<reference evidence="2 3" key="1">
    <citation type="submission" date="2024-03" db="EMBL/GenBank/DDBJ databases">
        <title>First Report of Pectobacterium brasiliscabiei causing potato scab in china.</title>
        <authorList>
            <person name="Handique U."/>
        </authorList>
    </citation>
    <scope>NUCLEOTIDE SEQUENCE [LARGE SCALE GENOMIC DNA]</scope>
    <source>
        <strain evidence="2 3">ZRIMU1503</strain>
    </source>
</reference>
<dbReference type="RefSeq" id="WP_336537648.1">
    <property type="nucleotide sequence ID" value="NZ_JBBAYL010000008.1"/>
</dbReference>
<name>A0ABU8GHB5_9ACTN</name>
<comment type="caution">
    <text evidence="2">The sequence shown here is derived from an EMBL/GenBank/DDBJ whole genome shotgun (WGS) entry which is preliminary data.</text>
</comment>
<evidence type="ECO:0000256" key="1">
    <source>
        <dbReference type="SAM" id="MobiDB-lite"/>
    </source>
</evidence>
<proteinExistence type="predicted"/>
<feature type="region of interest" description="Disordered" evidence="1">
    <location>
        <begin position="780"/>
        <end position="806"/>
    </location>
</feature>
<evidence type="ECO:0000313" key="2">
    <source>
        <dbReference type="EMBL" id="MEI5612518.1"/>
    </source>
</evidence>
<gene>
    <name evidence="2" type="ORF">WB403_25500</name>
</gene>
<keyword evidence="3" id="KW-1185">Reference proteome</keyword>
<dbReference type="EMBL" id="JBBAYM010000017">
    <property type="protein sequence ID" value="MEI5612518.1"/>
    <property type="molecule type" value="Genomic_DNA"/>
</dbReference>
<protein>
    <submittedName>
        <fullName evidence="2">Uncharacterized protein</fullName>
    </submittedName>
</protein>
<organism evidence="2 3">
    <name type="scientific">Streptomyces brasiliscabiei</name>
    <dbReference type="NCBI Taxonomy" id="2736302"/>
    <lineage>
        <taxon>Bacteria</taxon>
        <taxon>Bacillati</taxon>
        <taxon>Actinomycetota</taxon>
        <taxon>Actinomycetes</taxon>
        <taxon>Kitasatosporales</taxon>
        <taxon>Streptomycetaceae</taxon>
        <taxon>Streptomyces</taxon>
    </lineage>
</organism>
<evidence type="ECO:0000313" key="3">
    <source>
        <dbReference type="Proteomes" id="UP001365781"/>
    </source>
</evidence>